<keyword evidence="1" id="KW-0489">Methyltransferase</keyword>
<gene>
    <name evidence="3" type="ORF">BEP19_08090</name>
</gene>
<evidence type="ECO:0000256" key="2">
    <source>
        <dbReference type="ARBA" id="ARBA00022679"/>
    </source>
</evidence>
<dbReference type="GO" id="GO:0008276">
    <property type="term" value="F:protein methyltransferase activity"/>
    <property type="evidence" value="ECO:0007669"/>
    <property type="project" value="TreeGrafter"/>
</dbReference>
<keyword evidence="4" id="KW-1185">Reference proteome</keyword>
<evidence type="ECO:0000313" key="4">
    <source>
        <dbReference type="Proteomes" id="UP000284219"/>
    </source>
</evidence>
<accession>A0A419SL78</accession>
<dbReference type="InterPro" id="IPR050078">
    <property type="entry name" value="Ribosomal_L11_MeTrfase_PrmA"/>
</dbReference>
<organism evidence="3 4">
    <name type="scientific">Ammoniphilus oxalaticus</name>
    <dbReference type="NCBI Taxonomy" id="66863"/>
    <lineage>
        <taxon>Bacteria</taxon>
        <taxon>Bacillati</taxon>
        <taxon>Bacillota</taxon>
        <taxon>Bacilli</taxon>
        <taxon>Bacillales</taxon>
        <taxon>Paenibacillaceae</taxon>
        <taxon>Aneurinibacillus group</taxon>
        <taxon>Ammoniphilus</taxon>
    </lineage>
</organism>
<dbReference type="InterPro" id="IPR029063">
    <property type="entry name" value="SAM-dependent_MTases_sf"/>
</dbReference>
<dbReference type="SUPFAM" id="SSF53335">
    <property type="entry name" value="S-adenosyl-L-methionine-dependent methyltransferases"/>
    <property type="match status" value="1"/>
</dbReference>
<name>A0A419SL78_9BACL</name>
<dbReference type="PANTHER" id="PTHR43648">
    <property type="entry name" value="ELECTRON TRANSFER FLAVOPROTEIN BETA SUBUNIT LYSINE METHYLTRANSFERASE"/>
    <property type="match status" value="1"/>
</dbReference>
<evidence type="ECO:0008006" key="5">
    <source>
        <dbReference type="Google" id="ProtNLM"/>
    </source>
</evidence>
<keyword evidence="2" id="KW-0808">Transferase</keyword>
<comment type="caution">
    <text evidence="3">The sequence shown here is derived from an EMBL/GenBank/DDBJ whole genome shotgun (WGS) entry which is preliminary data.</text>
</comment>
<dbReference type="EMBL" id="MCHY01000008">
    <property type="protein sequence ID" value="RKD24700.1"/>
    <property type="molecule type" value="Genomic_DNA"/>
</dbReference>
<reference evidence="3 4" key="1">
    <citation type="submission" date="2016-08" db="EMBL/GenBank/DDBJ databases">
        <title>Novel Firmicute Genomes.</title>
        <authorList>
            <person name="Poppleton D.I."/>
            <person name="Gribaldo S."/>
        </authorList>
    </citation>
    <scope>NUCLEOTIDE SEQUENCE [LARGE SCALE GENOMIC DNA]</scope>
    <source>
        <strain evidence="3 4">RAOx-1</strain>
    </source>
</reference>
<protein>
    <recommendedName>
        <fullName evidence="5">Ribosomal protein L11 methyltransferase</fullName>
    </recommendedName>
</protein>
<dbReference type="Proteomes" id="UP000284219">
    <property type="component" value="Unassembled WGS sequence"/>
</dbReference>
<dbReference type="Gene3D" id="3.40.50.150">
    <property type="entry name" value="Vaccinia Virus protein VP39"/>
    <property type="match status" value="1"/>
</dbReference>
<evidence type="ECO:0000313" key="3">
    <source>
        <dbReference type="EMBL" id="RKD24700.1"/>
    </source>
</evidence>
<dbReference type="PANTHER" id="PTHR43648:SF1">
    <property type="entry name" value="ELECTRON TRANSFER FLAVOPROTEIN BETA SUBUNIT LYSINE METHYLTRANSFERASE"/>
    <property type="match status" value="1"/>
</dbReference>
<dbReference type="AlphaFoldDB" id="A0A419SL78"/>
<dbReference type="Pfam" id="PF06325">
    <property type="entry name" value="PrmA"/>
    <property type="match status" value="1"/>
</dbReference>
<dbReference type="GO" id="GO:0032259">
    <property type="term" value="P:methylation"/>
    <property type="evidence" value="ECO:0007669"/>
    <property type="project" value="UniProtKB-KW"/>
</dbReference>
<evidence type="ECO:0000256" key="1">
    <source>
        <dbReference type="ARBA" id="ARBA00022603"/>
    </source>
</evidence>
<dbReference type="CDD" id="cd02440">
    <property type="entry name" value="AdoMet_MTases"/>
    <property type="match status" value="1"/>
</dbReference>
<sequence length="285" mass="31906">MIEKLNAAGIYYTHYETPIAVTVTEYGYDFYERDEAEIALHIYAEEDDGADLPESYFVLIQQTLMIAREAIAHALMDEQSWEYEAEEIELGNGWVIGLPADDMEPSETALKGAQLKRINFDPQGAFGTGLHGTTQDCLRLILKRDFTGQKVADLGAGSGILSIAARLRGAASVLAVDIESVREQILYNAALNGMDEIEVIQQDILGKDATFSVDGFDCLFINIGGEETLQFIEHQRVLNHTRVNFLISGLVDWSADKTLAPFLQANYRIEERLRSDEWVTVYLTR</sequence>
<proteinExistence type="predicted"/>